<sequence>MSPNRSRKPTEVKEVKDNGAFFTARTTQSKLTDTGVQHGADAETEGDTISDTDIDPKLLLPLLLLLLKK</sequence>
<organism evidence="2 3">
    <name type="scientific">Pelobates cultripes</name>
    <name type="common">Western spadefoot toad</name>
    <dbReference type="NCBI Taxonomy" id="61616"/>
    <lineage>
        <taxon>Eukaryota</taxon>
        <taxon>Metazoa</taxon>
        <taxon>Chordata</taxon>
        <taxon>Craniata</taxon>
        <taxon>Vertebrata</taxon>
        <taxon>Euteleostomi</taxon>
        <taxon>Amphibia</taxon>
        <taxon>Batrachia</taxon>
        <taxon>Anura</taxon>
        <taxon>Pelobatoidea</taxon>
        <taxon>Pelobatidae</taxon>
        <taxon>Pelobates</taxon>
    </lineage>
</organism>
<feature type="compositionally biased region" description="Basic and acidic residues" evidence="1">
    <location>
        <begin position="8"/>
        <end position="17"/>
    </location>
</feature>
<dbReference type="Proteomes" id="UP001295444">
    <property type="component" value="Chromosome 03"/>
</dbReference>
<name>A0AAD1RIN2_PELCU</name>
<dbReference type="EMBL" id="OW240914">
    <property type="protein sequence ID" value="CAH2272501.1"/>
    <property type="molecule type" value="Genomic_DNA"/>
</dbReference>
<dbReference type="AlphaFoldDB" id="A0AAD1RIN2"/>
<evidence type="ECO:0000313" key="3">
    <source>
        <dbReference type="Proteomes" id="UP001295444"/>
    </source>
</evidence>
<feature type="compositionally biased region" description="Polar residues" evidence="1">
    <location>
        <begin position="24"/>
        <end position="35"/>
    </location>
</feature>
<protein>
    <submittedName>
        <fullName evidence="2">Uncharacterized protein</fullName>
    </submittedName>
</protein>
<accession>A0AAD1RIN2</accession>
<feature type="compositionally biased region" description="Acidic residues" evidence="1">
    <location>
        <begin position="42"/>
        <end position="53"/>
    </location>
</feature>
<evidence type="ECO:0000256" key="1">
    <source>
        <dbReference type="SAM" id="MobiDB-lite"/>
    </source>
</evidence>
<keyword evidence="3" id="KW-1185">Reference proteome</keyword>
<gene>
    <name evidence="2" type="ORF">PECUL_23A018891</name>
</gene>
<reference evidence="2" key="1">
    <citation type="submission" date="2022-03" db="EMBL/GenBank/DDBJ databases">
        <authorList>
            <person name="Alioto T."/>
            <person name="Alioto T."/>
            <person name="Gomez Garrido J."/>
        </authorList>
    </citation>
    <scope>NUCLEOTIDE SEQUENCE</scope>
</reference>
<feature type="region of interest" description="Disordered" evidence="1">
    <location>
        <begin position="1"/>
        <end position="53"/>
    </location>
</feature>
<proteinExistence type="predicted"/>
<evidence type="ECO:0000313" key="2">
    <source>
        <dbReference type="EMBL" id="CAH2272501.1"/>
    </source>
</evidence>